<protein>
    <submittedName>
        <fullName evidence="2">Uncharacterized protein</fullName>
    </submittedName>
</protein>
<accession>A0AC34GD81</accession>
<dbReference type="Proteomes" id="UP000887579">
    <property type="component" value="Unplaced"/>
</dbReference>
<evidence type="ECO:0000313" key="2">
    <source>
        <dbReference type="WBParaSite" id="ES5_v2.g27642.t1"/>
    </source>
</evidence>
<proteinExistence type="predicted"/>
<evidence type="ECO:0000313" key="1">
    <source>
        <dbReference type="Proteomes" id="UP000887579"/>
    </source>
</evidence>
<sequence length="80" mass="9226">MARISYRNSEMQVQTAPYWLRQTKQRSGSGKKVDENQDAKSKKENLQKNARNSKKEKKNVGTKKKSIGEKRIPKDSIIFG</sequence>
<reference evidence="2" key="1">
    <citation type="submission" date="2022-11" db="UniProtKB">
        <authorList>
            <consortium name="WormBaseParasite"/>
        </authorList>
    </citation>
    <scope>IDENTIFICATION</scope>
</reference>
<organism evidence="1 2">
    <name type="scientific">Panagrolaimus sp. ES5</name>
    <dbReference type="NCBI Taxonomy" id="591445"/>
    <lineage>
        <taxon>Eukaryota</taxon>
        <taxon>Metazoa</taxon>
        <taxon>Ecdysozoa</taxon>
        <taxon>Nematoda</taxon>
        <taxon>Chromadorea</taxon>
        <taxon>Rhabditida</taxon>
        <taxon>Tylenchina</taxon>
        <taxon>Panagrolaimomorpha</taxon>
        <taxon>Panagrolaimoidea</taxon>
        <taxon>Panagrolaimidae</taxon>
        <taxon>Panagrolaimus</taxon>
    </lineage>
</organism>
<dbReference type="WBParaSite" id="ES5_v2.g27642.t1">
    <property type="protein sequence ID" value="ES5_v2.g27642.t1"/>
    <property type="gene ID" value="ES5_v2.g27642"/>
</dbReference>
<name>A0AC34GD81_9BILA</name>